<dbReference type="Proteomes" id="UP000095751">
    <property type="component" value="Unassembled WGS sequence"/>
</dbReference>
<keyword evidence="3" id="KW-1185">Reference proteome</keyword>
<feature type="compositionally biased region" description="Polar residues" evidence="1">
    <location>
        <begin position="1"/>
        <end position="13"/>
    </location>
</feature>
<evidence type="ECO:0000256" key="1">
    <source>
        <dbReference type="SAM" id="MobiDB-lite"/>
    </source>
</evidence>
<proteinExistence type="predicted"/>
<evidence type="ECO:0000313" key="3">
    <source>
        <dbReference type="Proteomes" id="UP000095751"/>
    </source>
</evidence>
<sequence length="116" mass="12968">MSTRGNKMSTINDTLLDCQRRRPHSEEDEDEDDSNTSGPYNIVDALVTAAIDENIHLDCVYFLIRREPDVLQKLLSSKQTVVAATTVKLDSSSSSSSNSNNSNNSGYDSNQRKRKR</sequence>
<organism evidence="2 3">
    <name type="scientific">Fragilariopsis cylindrus CCMP1102</name>
    <dbReference type="NCBI Taxonomy" id="635003"/>
    <lineage>
        <taxon>Eukaryota</taxon>
        <taxon>Sar</taxon>
        <taxon>Stramenopiles</taxon>
        <taxon>Ochrophyta</taxon>
        <taxon>Bacillariophyta</taxon>
        <taxon>Bacillariophyceae</taxon>
        <taxon>Bacillariophycidae</taxon>
        <taxon>Bacillariales</taxon>
        <taxon>Bacillariaceae</taxon>
        <taxon>Fragilariopsis</taxon>
    </lineage>
</organism>
<accession>A0A1E7FYR6</accession>
<feature type="region of interest" description="Disordered" evidence="1">
    <location>
        <begin position="87"/>
        <end position="116"/>
    </location>
</feature>
<reference evidence="2 3" key="1">
    <citation type="submission" date="2016-09" db="EMBL/GenBank/DDBJ databases">
        <title>Extensive genetic diversity and differential bi-allelic expression allows diatom success in the polar Southern Ocean.</title>
        <authorList>
            <consortium name="DOE Joint Genome Institute"/>
            <person name="Mock T."/>
            <person name="Otillar R.P."/>
            <person name="Strauss J."/>
            <person name="Dupont C."/>
            <person name="Frickenhaus S."/>
            <person name="Maumus F."/>
            <person name="Mcmullan M."/>
            <person name="Sanges R."/>
            <person name="Schmutz J."/>
            <person name="Toseland A."/>
            <person name="Valas R."/>
            <person name="Veluchamy A."/>
            <person name="Ward B.J."/>
            <person name="Allen A."/>
            <person name="Barry K."/>
            <person name="Falciatore A."/>
            <person name="Ferrante M."/>
            <person name="Fortunato A.E."/>
            <person name="Gloeckner G."/>
            <person name="Gruber A."/>
            <person name="Hipkin R."/>
            <person name="Janech M."/>
            <person name="Kroth P."/>
            <person name="Leese F."/>
            <person name="Lindquist E."/>
            <person name="Lyon B.R."/>
            <person name="Martin J."/>
            <person name="Mayer C."/>
            <person name="Parker M."/>
            <person name="Quesneville H."/>
            <person name="Raymond J."/>
            <person name="Uhlig C."/>
            <person name="Valentin K.U."/>
            <person name="Worden A.Z."/>
            <person name="Armbrust E.V."/>
            <person name="Bowler C."/>
            <person name="Green B."/>
            <person name="Moulton V."/>
            <person name="Van Oosterhout C."/>
            <person name="Grigoriev I."/>
        </authorList>
    </citation>
    <scope>NUCLEOTIDE SEQUENCE [LARGE SCALE GENOMIC DNA]</scope>
    <source>
        <strain evidence="2 3">CCMP1102</strain>
    </source>
</reference>
<gene>
    <name evidence="2" type="ORF">FRACYDRAFT_267497</name>
</gene>
<feature type="region of interest" description="Disordered" evidence="1">
    <location>
        <begin position="1"/>
        <end position="40"/>
    </location>
</feature>
<protein>
    <submittedName>
        <fullName evidence="2">Uncharacterized protein</fullName>
    </submittedName>
</protein>
<evidence type="ECO:0000313" key="2">
    <source>
        <dbReference type="EMBL" id="OEU23302.1"/>
    </source>
</evidence>
<dbReference type="KEGG" id="fcy:FRACYDRAFT_267497"/>
<dbReference type="InParanoid" id="A0A1E7FYR6"/>
<feature type="compositionally biased region" description="Low complexity" evidence="1">
    <location>
        <begin position="91"/>
        <end position="105"/>
    </location>
</feature>
<dbReference type="AlphaFoldDB" id="A0A1E7FYR6"/>
<name>A0A1E7FYR6_9STRA</name>
<dbReference type="EMBL" id="KV784353">
    <property type="protein sequence ID" value="OEU23302.1"/>
    <property type="molecule type" value="Genomic_DNA"/>
</dbReference>